<keyword evidence="2" id="KW-1185">Reference proteome</keyword>
<organism evidence="1 2">
    <name type="scientific">Aquamicrobium phage P14</name>
    <dbReference type="NCBI Taxonomy" id="1927013"/>
    <lineage>
        <taxon>Viruses</taxon>
        <taxon>Duplodnaviria</taxon>
        <taxon>Heunggongvirae</taxon>
        <taxon>Uroviricota</taxon>
        <taxon>Caudoviricetes</taxon>
        <taxon>Autographivirales</taxon>
        <taxon>Autonotataviridae</taxon>
        <taxon>Aqualcavirus</taxon>
        <taxon>Aqualcavirus P14</taxon>
    </lineage>
</organism>
<evidence type="ECO:0000313" key="2">
    <source>
        <dbReference type="Proteomes" id="UP000225023"/>
    </source>
</evidence>
<protein>
    <submittedName>
        <fullName evidence="1">Uncharacterized protein</fullName>
    </submittedName>
</protein>
<name>A0A1L5C059_9CAUD</name>
<accession>A0A1L5C059</accession>
<dbReference type="EMBL" id="KX660669">
    <property type="protein sequence ID" value="APL99492.1"/>
    <property type="molecule type" value="Genomic_DNA"/>
</dbReference>
<gene>
    <name evidence="1" type="ORF">BB738_0340</name>
</gene>
<evidence type="ECO:0000313" key="1">
    <source>
        <dbReference type="EMBL" id="APL99492.1"/>
    </source>
</evidence>
<dbReference type="Proteomes" id="UP000225023">
    <property type="component" value="Segment"/>
</dbReference>
<reference evidence="2" key="1">
    <citation type="journal article" date="2017" name="Genes (Basel)">
        <title>Genome Analysis of a Novel Broad Host Range Proteobacteria Phage Isolated from a Bioreactor Treating Industrial Wastewater.</title>
        <authorList>
            <person name="de Leeuw M."/>
            <person name="Baron M."/>
            <person name="Brenner A."/>
            <person name="Kushmaro A."/>
        </authorList>
    </citation>
    <scope>NUCLEOTIDE SEQUENCE [LARGE SCALE GENOMIC DNA]</scope>
</reference>
<proteinExistence type="predicted"/>
<sequence length="118" mass="13315">MVNVDPDTVVHFLINHKDVYIVEECYVVAFDVEVPWYGKTEVLNELAVIRLVQGDFQCVPIFLKHMAQQRGCNFVLSGTALSVSDRALARMYGRQGFEQQALQLGVSISQEIHNGWSS</sequence>